<evidence type="ECO:0000259" key="7">
    <source>
        <dbReference type="Pfam" id="PF12698"/>
    </source>
</evidence>
<dbReference type="InterPro" id="IPR051449">
    <property type="entry name" value="ABC-2_transporter_component"/>
</dbReference>
<keyword evidence="4 6" id="KW-1133">Transmembrane helix</keyword>
<reference evidence="9" key="1">
    <citation type="journal article" date="2019" name="Int. J. Syst. Evol. Microbiol.">
        <title>The Global Catalogue of Microorganisms (GCM) 10K type strain sequencing project: providing services to taxonomists for standard genome sequencing and annotation.</title>
        <authorList>
            <consortium name="The Broad Institute Genomics Platform"/>
            <consortium name="The Broad Institute Genome Sequencing Center for Infectious Disease"/>
            <person name="Wu L."/>
            <person name="Ma J."/>
        </authorList>
    </citation>
    <scope>NUCLEOTIDE SEQUENCE [LARGE SCALE GENOMIC DNA]</scope>
    <source>
        <strain evidence="9">CGMCC 4.7093</strain>
    </source>
</reference>
<keyword evidence="5 6" id="KW-0472">Membrane</keyword>
<keyword evidence="2" id="KW-1003">Cell membrane</keyword>
<dbReference type="Proteomes" id="UP001595947">
    <property type="component" value="Unassembled WGS sequence"/>
</dbReference>
<evidence type="ECO:0000313" key="9">
    <source>
        <dbReference type="Proteomes" id="UP001595947"/>
    </source>
</evidence>
<gene>
    <name evidence="8" type="ORF">ACFPBZ_18805</name>
</gene>
<evidence type="ECO:0000256" key="4">
    <source>
        <dbReference type="ARBA" id="ARBA00022989"/>
    </source>
</evidence>
<dbReference type="EMBL" id="JBHSIV010000021">
    <property type="protein sequence ID" value="MFC5064281.1"/>
    <property type="molecule type" value="Genomic_DNA"/>
</dbReference>
<protein>
    <submittedName>
        <fullName evidence="8">ABC transporter permease</fullName>
    </submittedName>
</protein>
<evidence type="ECO:0000256" key="1">
    <source>
        <dbReference type="ARBA" id="ARBA00004651"/>
    </source>
</evidence>
<sequence>MSAVLLVARREFLARVRGRAFVVSTIVILVFLVAYTLFVSSIASGADSRSSTVAVAPETLGITTALRTAADDQGRIVTVVPVADAAAGRAMVVAGDADAALSGAPTRPRVDVERSLGDGTGSVISVATTLAAQAEVAAARGVDPAALDAAAVQAEPVVVAADPEDPAQGLRVGLGAFGAFLLFFSIQTYGAMVAQGVVEEKSSRVVEIVLATLRPWQLLLGKVIGLGAVGLLQLLVLGAAGLAVAGGAGLIVAGAGLGGTLVSVLVWYLLGFALYATIYAALGSLVSRQEDTQSVLTPVTIVVLIGFVVGFNLVLSSPDSPVLTVLSIIPLWAPLTMPARVALGVAPVWQVALALVLTVAFTALVLRVGGRIYARSVLRTGARVSWREALGR</sequence>
<comment type="caution">
    <text evidence="8">The sequence shown here is derived from an EMBL/GenBank/DDBJ whole genome shotgun (WGS) entry which is preliminary data.</text>
</comment>
<feature type="transmembrane region" description="Helical" evidence="6">
    <location>
        <begin position="265"/>
        <end position="283"/>
    </location>
</feature>
<feature type="transmembrane region" description="Helical" evidence="6">
    <location>
        <begin position="20"/>
        <end position="43"/>
    </location>
</feature>
<feature type="domain" description="ABC-2 type transporter transmembrane" evidence="7">
    <location>
        <begin position="19"/>
        <end position="366"/>
    </location>
</feature>
<organism evidence="8 9">
    <name type="scientific">Actinomycetospora atypica</name>
    <dbReference type="NCBI Taxonomy" id="1290095"/>
    <lineage>
        <taxon>Bacteria</taxon>
        <taxon>Bacillati</taxon>
        <taxon>Actinomycetota</taxon>
        <taxon>Actinomycetes</taxon>
        <taxon>Pseudonocardiales</taxon>
        <taxon>Pseudonocardiaceae</taxon>
        <taxon>Actinomycetospora</taxon>
    </lineage>
</organism>
<feature type="transmembrane region" description="Helical" evidence="6">
    <location>
        <begin position="172"/>
        <end position="194"/>
    </location>
</feature>
<evidence type="ECO:0000256" key="5">
    <source>
        <dbReference type="ARBA" id="ARBA00023136"/>
    </source>
</evidence>
<dbReference type="RefSeq" id="WP_378037627.1">
    <property type="nucleotide sequence ID" value="NZ_JBHSIV010000021.1"/>
</dbReference>
<dbReference type="Pfam" id="PF12698">
    <property type="entry name" value="ABC2_membrane_3"/>
    <property type="match status" value="1"/>
</dbReference>
<feature type="transmembrane region" description="Helical" evidence="6">
    <location>
        <begin position="223"/>
        <end position="253"/>
    </location>
</feature>
<keyword evidence="3 6" id="KW-0812">Transmembrane</keyword>
<dbReference type="InterPro" id="IPR013525">
    <property type="entry name" value="ABC2_TM"/>
</dbReference>
<evidence type="ECO:0000313" key="8">
    <source>
        <dbReference type="EMBL" id="MFC5064281.1"/>
    </source>
</evidence>
<proteinExistence type="predicted"/>
<feature type="transmembrane region" description="Helical" evidence="6">
    <location>
        <begin position="295"/>
        <end position="315"/>
    </location>
</feature>
<accession>A0ABV9YQT2</accession>
<dbReference type="PANTHER" id="PTHR30294:SF29">
    <property type="entry name" value="MULTIDRUG ABC TRANSPORTER PERMEASE YBHS-RELATED"/>
    <property type="match status" value="1"/>
</dbReference>
<feature type="transmembrane region" description="Helical" evidence="6">
    <location>
        <begin position="341"/>
        <end position="366"/>
    </location>
</feature>
<evidence type="ECO:0000256" key="2">
    <source>
        <dbReference type="ARBA" id="ARBA00022475"/>
    </source>
</evidence>
<keyword evidence="9" id="KW-1185">Reference proteome</keyword>
<evidence type="ECO:0000256" key="3">
    <source>
        <dbReference type="ARBA" id="ARBA00022692"/>
    </source>
</evidence>
<dbReference type="PANTHER" id="PTHR30294">
    <property type="entry name" value="MEMBRANE COMPONENT OF ABC TRANSPORTER YHHJ-RELATED"/>
    <property type="match status" value="1"/>
</dbReference>
<name>A0ABV9YQT2_9PSEU</name>
<comment type="subcellular location">
    <subcellularLocation>
        <location evidence="1">Cell membrane</location>
        <topology evidence="1">Multi-pass membrane protein</topology>
    </subcellularLocation>
</comment>
<evidence type="ECO:0000256" key="6">
    <source>
        <dbReference type="SAM" id="Phobius"/>
    </source>
</evidence>